<gene>
    <name evidence="14" type="ORF">HKK74_14490</name>
</gene>
<dbReference type="InterPro" id="IPR003660">
    <property type="entry name" value="HAMP_dom"/>
</dbReference>
<dbReference type="GO" id="GO:0016301">
    <property type="term" value="F:kinase activity"/>
    <property type="evidence" value="ECO:0007669"/>
    <property type="project" value="UniProtKB-KW"/>
</dbReference>
<dbReference type="RefSeq" id="WP_187243713.1">
    <property type="nucleotide sequence ID" value="NZ_BAAAOK010000013.1"/>
</dbReference>
<keyword evidence="6 11" id="KW-0812">Transmembrane</keyword>
<protein>
    <recommendedName>
        <fullName evidence="3">histidine kinase</fullName>
        <ecNumber evidence="3">2.7.13.3</ecNumber>
    </recommendedName>
</protein>
<dbReference type="CDD" id="cd00082">
    <property type="entry name" value="HisKA"/>
    <property type="match status" value="1"/>
</dbReference>
<dbReference type="Gene3D" id="6.10.340.10">
    <property type="match status" value="1"/>
</dbReference>
<dbReference type="Proteomes" id="UP000805614">
    <property type="component" value="Unassembled WGS sequence"/>
</dbReference>
<accession>A0ABR7LPC4</accession>
<dbReference type="Pfam" id="PF02518">
    <property type="entry name" value="HATPase_c"/>
    <property type="match status" value="1"/>
</dbReference>
<evidence type="ECO:0000256" key="11">
    <source>
        <dbReference type="SAM" id="Phobius"/>
    </source>
</evidence>
<dbReference type="CDD" id="cd06225">
    <property type="entry name" value="HAMP"/>
    <property type="match status" value="1"/>
</dbReference>
<evidence type="ECO:0000256" key="1">
    <source>
        <dbReference type="ARBA" id="ARBA00000085"/>
    </source>
</evidence>
<dbReference type="EMBL" id="JABVEC010000009">
    <property type="protein sequence ID" value="MBC6466703.1"/>
    <property type="molecule type" value="Genomic_DNA"/>
</dbReference>
<dbReference type="SUPFAM" id="SSF47384">
    <property type="entry name" value="Homodimeric domain of signal transducing histidine kinase"/>
    <property type="match status" value="1"/>
</dbReference>
<reference evidence="14 15" key="1">
    <citation type="submission" date="2020-06" db="EMBL/GenBank/DDBJ databases">
        <title>Actinomadura xiongansis sp. nov., isolated from soil of Baiyangdian.</title>
        <authorList>
            <person name="Zhang X."/>
        </authorList>
    </citation>
    <scope>NUCLEOTIDE SEQUENCE [LARGE SCALE GENOMIC DNA]</scope>
    <source>
        <strain evidence="14 15">HBUM206468</strain>
    </source>
</reference>
<evidence type="ECO:0000313" key="15">
    <source>
        <dbReference type="Proteomes" id="UP000805614"/>
    </source>
</evidence>
<sequence length="402" mass="43385">MRSRLWTVRMRLTALYAALFIVTVTGLLVVVNMLLKRVLVDKVVVGLSKPVKHTVGPFPDTGPVSGAGKSYDPKLELLKQREAQAKAQDVGQSVLGYQWTVTWIAVVVLAVIAVAAGWWLAGRVLRPLQVITATARRLSLSNLDERIGLAGPLDELKELADTFDAMLERLERAAAGQRQFVANASHELRTPLAIQRAAIEIGLEHPSLDRIPETREQLLQANLRTEKLIDGLLMLAQGERGLDHREPVELDRVVAEITDHHRDLADAGGVALEVDLAPVTVSADPVLLARLVGNLVHNAIKHNHRGGRVLIRTSPVVGLLVRNTGPDVPADRVPELFEPFRRLHQPRTGTSEGVGLGLSIVAAIADAHDAKVSAAPNIGGGLTINVRVPALTPAQGHRPAAD</sequence>
<comment type="subcellular location">
    <subcellularLocation>
        <location evidence="2">Cell membrane</location>
    </subcellularLocation>
</comment>
<proteinExistence type="predicted"/>
<keyword evidence="10 11" id="KW-0472">Membrane</keyword>
<dbReference type="Pfam" id="PF00512">
    <property type="entry name" value="HisKA"/>
    <property type="match status" value="1"/>
</dbReference>
<evidence type="ECO:0000259" key="12">
    <source>
        <dbReference type="PROSITE" id="PS50109"/>
    </source>
</evidence>
<dbReference type="InterPro" id="IPR004358">
    <property type="entry name" value="Sig_transdc_His_kin-like_C"/>
</dbReference>
<dbReference type="PANTHER" id="PTHR45436">
    <property type="entry name" value="SENSOR HISTIDINE KINASE YKOH"/>
    <property type="match status" value="1"/>
</dbReference>
<name>A0ABR7LPC4_9ACTN</name>
<comment type="caution">
    <text evidence="14">The sequence shown here is derived from an EMBL/GenBank/DDBJ whole genome shotgun (WGS) entry which is preliminary data.</text>
</comment>
<dbReference type="PRINTS" id="PR00344">
    <property type="entry name" value="BCTRLSENSOR"/>
</dbReference>
<evidence type="ECO:0000256" key="7">
    <source>
        <dbReference type="ARBA" id="ARBA00022777"/>
    </source>
</evidence>
<evidence type="ECO:0000256" key="2">
    <source>
        <dbReference type="ARBA" id="ARBA00004236"/>
    </source>
</evidence>
<feature type="domain" description="HAMP" evidence="13">
    <location>
        <begin position="122"/>
        <end position="175"/>
    </location>
</feature>
<evidence type="ECO:0000256" key="9">
    <source>
        <dbReference type="ARBA" id="ARBA00023012"/>
    </source>
</evidence>
<dbReference type="Gene3D" id="1.10.287.130">
    <property type="match status" value="1"/>
</dbReference>
<dbReference type="SMART" id="SM00304">
    <property type="entry name" value="HAMP"/>
    <property type="match status" value="1"/>
</dbReference>
<keyword evidence="7 14" id="KW-0418">Kinase</keyword>
<dbReference type="PROSITE" id="PS50109">
    <property type="entry name" value="HIS_KIN"/>
    <property type="match status" value="1"/>
</dbReference>
<feature type="transmembrane region" description="Helical" evidence="11">
    <location>
        <begin position="12"/>
        <end position="35"/>
    </location>
</feature>
<dbReference type="InterPro" id="IPR050428">
    <property type="entry name" value="TCS_sensor_his_kinase"/>
</dbReference>
<dbReference type="EC" id="2.7.13.3" evidence="3"/>
<dbReference type="SMART" id="SM00388">
    <property type="entry name" value="HisKA"/>
    <property type="match status" value="1"/>
</dbReference>
<feature type="transmembrane region" description="Helical" evidence="11">
    <location>
        <begin position="101"/>
        <end position="121"/>
    </location>
</feature>
<dbReference type="InterPro" id="IPR036097">
    <property type="entry name" value="HisK_dim/P_sf"/>
</dbReference>
<dbReference type="SUPFAM" id="SSF55874">
    <property type="entry name" value="ATPase domain of HSP90 chaperone/DNA topoisomerase II/histidine kinase"/>
    <property type="match status" value="1"/>
</dbReference>
<dbReference type="InterPro" id="IPR003661">
    <property type="entry name" value="HisK_dim/P_dom"/>
</dbReference>
<dbReference type="SUPFAM" id="SSF158472">
    <property type="entry name" value="HAMP domain-like"/>
    <property type="match status" value="1"/>
</dbReference>
<evidence type="ECO:0000256" key="10">
    <source>
        <dbReference type="ARBA" id="ARBA00023136"/>
    </source>
</evidence>
<comment type="catalytic activity">
    <reaction evidence="1">
        <text>ATP + protein L-histidine = ADP + protein N-phospho-L-histidine.</text>
        <dbReference type="EC" id="2.7.13.3"/>
    </reaction>
</comment>
<dbReference type="SMART" id="SM00387">
    <property type="entry name" value="HATPase_c"/>
    <property type="match status" value="1"/>
</dbReference>
<dbReference type="InterPro" id="IPR005467">
    <property type="entry name" value="His_kinase_dom"/>
</dbReference>
<dbReference type="InterPro" id="IPR003594">
    <property type="entry name" value="HATPase_dom"/>
</dbReference>
<evidence type="ECO:0000256" key="5">
    <source>
        <dbReference type="ARBA" id="ARBA00022679"/>
    </source>
</evidence>
<dbReference type="PANTHER" id="PTHR45436:SF5">
    <property type="entry name" value="SENSOR HISTIDINE KINASE TRCS"/>
    <property type="match status" value="1"/>
</dbReference>
<evidence type="ECO:0000256" key="8">
    <source>
        <dbReference type="ARBA" id="ARBA00022989"/>
    </source>
</evidence>
<keyword evidence="15" id="KW-1185">Reference proteome</keyword>
<dbReference type="Pfam" id="PF00672">
    <property type="entry name" value="HAMP"/>
    <property type="match status" value="1"/>
</dbReference>
<evidence type="ECO:0000256" key="4">
    <source>
        <dbReference type="ARBA" id="ARBA00022553"/>
    </source>
</evidence>
<evidence type="ECO:0000313" key="14">
    <source>
        <dbReference type="EMBL" id="MBC6466703.1"/>
    </source>
</evidence>
<evidence type="ECO:0000256" key="6">
    <source>
        <dbReference type="ARBA" id="ARBA00022692"/>
    </source>
</evidence>
<dbReference type="PROSITE" id="PS50885">
    <property type="entry name" value="HAMP"/>
    <property type="match status" value="1"/>
</dbReference>
<keyword evidence="4" id="KW-0597">Phosphoprotein</keyword>
<keyword evidence="5" id="KW-0808">Transferase</keyword>
<dbReference type="Gene3D" id="3.30.565.10">
    <property type="entry name" value="Histidine kinase-like ATPase, C-terminal domain"/>
    <property type="match status" value="1"/>
</dbReference>
<dbReference type="InterPro" id="IPR036890">
    <property type="entry name" value="HATPase_C_sf"/>
</dbReference>
<organism evidence="14 15">
    <name type="scientific">Actinomadura alba</name>
    <dbReference type="NCBI Taxonomy" id="406431"/>
    <lineage>
        <taxon>Bacteria</taxon>
        <taxon>Bacillati</taxon>
        <taxon>Actinomycetota</taxon>
        <taxon>Actinomycetes</taxon>
        <taxon>Streptosporangiales</taxon>
        <taxon>Thermomonosporaceae</taxon>
        <taxon>Actinomadura</taxon>
    </lineage>
</organism>
<evidence type="ECO:0000259" key="13">
    <source>
        <dbReference type="PROSITE" id="PS50885"/>
    </source>
</evidence>
<keyword evidence="8 11" id="KW-1133">Transmembrane helix</keyword>
<feature type="domain" description="Histidine kinase" evidence="12">
    <location>
        <begin position="183"/>
        <end position="392"/>
    </location>
</feature>
<keyword evidence="9" id="KW-0902">Two-component regulatory system</keyword>
<evidence type="ECO:0000256" key="3">
    <source>
        <dbReference type="ARBA" id="ARBA00012438"/>
    </source>
</evidence>